<sequence length="108" mass="11668">AQYLNNARHDLVARHTLGTIVPHDNLADLAEKAHSSLTGISESDHHVKTGDYEVFPLTEVVTSVPAAAVGNVGRIMRERAGADQVTTVKMCVQNSANTYEWIQIGVST</sequence>
<dbReference type="EMBL" id="BARU01018393">
    <property type="protein sequence ID" value="GAH55931.1"/>
    <property type="molecule type" value="Genomic_DNA"/>
</dbReference>
<feature type="non-terminal residue" evidence="1">
    <location>
        <position position="1"/>
    </location>
</feature>
<accession>X1GDG1</accession>
<evidence type="ECO:0000313" key="1">
    <source>
        <dbReference type="EMBL" id="GAH55931.1"/>
    </source>
</evidence>
<dbReference type="AlphaFoldDB" id="X1GDG1"/>
<organism evidence="1">
    <name type="scientific">marine sediment metagenome</name>
    <dbReference type="NCBI Taxonomy" id="412755"/>
    <lineage>
        <taxon>unclassified sequences</taxon>
        <taxon>metagenomes</taxon>
        <taxon>ecological metagenomes</taxon>
    </lineage>
</organism>
<comment type="caution">
    <text evidence="1">The sequence shown here is derived from an EMBL/GenBank/DDBJ whole genome shotgun (WGS) entry which is preliminary data.</text>
</comment>
<gene>
    <name evidence="1" type="ORF">S03H2_30397</name>
</gene>
<reference evidence="1" key="1">
    <citation type="journal article" date="2014" name="Front. Microbiol.">
        <title>High frequency of phylogenetically diverse reductive dehalogenase-homologous genes in deep subseafloor sedimentary metagenomes.</title>
        <authorList>
            <person name="Kawai M."/>
            <person name="Futagami T."/>
            <person name="Toyoda A."/>
            <person name="Takaki Y."/>
            <person name="Nishi S."/>
            <person name="Hori S."/>
            <person name="Arai W."/>
            <person name="Tsubouchi T."/>
            <person name="Morono Y."/>
            <person name="Uchiyama I."/>
            <person name="Ito T."/>
            <person name="Fujiyama A."/>
            <person name="Inagaki F."/>
            <person name="Takami H."/>
        </authorList>
    </citation>
    <scope>NUCLEOTIDE SEQUENCE</scope>
    <source>
        <strain evidence="1">Expedition CK06-06</strain>
    </source>
</reference>
<proteinExistence type="predicted"/>
<name>X1GDG1_9ZZZZ</name>
<protein>
    <submittedName>
        <fullName evidence="1">Uncharacterized protein</fullName>
    </submittedName>
</protein>